<evidence type="ECO:0008006" key="5">
    <source>
        <dbReference type="Google" id="ProtNLM"/>
    </source>
</evidence>
<proteinExistence type="predicted"/>
<feature type="region of interest" description="Disordered" evidence="1">
    <location>
        <begin position="310"/>
        <end position="346"/>
    </location>
</feature>
<dbReference type="Gene3D" id="3.40.50.300">
    <property type="entry name" value="P-loop containing nucleotide triphosphate hydrolases"/>
    <property type="match status" value="1"/>
</dbReference>
<dbReference type="PANTHER" id="PTHR36681:SF3">
    <property type="entry name" value="NUCLEAR GTPASE, GERMINAL CENTER-ASSOCIATED, TANDEM DUPLICATE 3"/>
    <property type="match status" value="1"/>
</dbReference>
<dbReference type="EMBL" id="ML143396">
    <property type="protein sequence ID" value="TBU32139.1"/>
    <property type="molecule type" value="Genomic_DNA"/>
</dbReference>
<gene>
    <name evidence="4" type="ORF">BD311DRAFT_655702</name>
</gene>
<accession>A0A4Q9MW04</accession>
<feature type="compositionally biased region" description="Basic and acidic residues" evidence="1">
    <location>
        <begin position="335"/>
        <end position="346"/>
    </location>
</feature>
<feature type="domain" description="DUF7605" evidence="3">
    <location>
        <begin position="604"/>
        <end position="755"/>
    </location>
</feature>
<evidence type="ECO:0000256" key="1">
    <source>
        <dbReference type="SAM" id="MobiDB-lite"/>
    </source>
</evidence>
<dbReference type="Pfam" id="PF24564">
    <property type="entry name" value="DUF7605"/>
    <property type="match status" value="1"/>
</dbReference>
<dbReference type="InterPro" id="IPR056024">
    <property type="entry name" value="DUF7605"/>
</dbReference>
<dbReference type="PANTHER" id="PTHR36681">
    <property type="entry name" value="NUCLEAR GTPASE, GERMINAL CENTER-ASSOCIATED, TANDEM DUPLICATE 3"/>
    <property type="match status" value="1"/>
</dbReference>
<protein>
    <recommendedName>
        <fullName evidence="5">P-loop containing nucleoside triphosphate hydrolase protein</fullName>
    </recommendedName>
</protein>
<dbReference type="Pfam" id="PF00350">
    <property type="entry name" value="Dynamin_N"/>
    <property type="match status" value="1"/>
</dbReference>
<name>A0A4Q9MW04_9APHY</name>
<dbReference type="InterPro" id="IPR027417">
    <property type="entry name" value="P-loop_NTPase"/>
</dbReference>
<dbReference type="InterPro" id="IPR045063">
    <property type="entry name" value="Dynamin_N"/>
</dbReference>
<organism evidence="4">
    <name type="scientific">Dichomitus squalens</name>
    <dbReference type="NCBI Taxonomy" id="114155"/>
    <lineage>
        <taxon>Eukaryota</taxon>
        <taxon>Fungi</taxon>
        <taxon>Dikarya</taxon>
        <taxon>Basidiomycota</taxon>
        <taxon>Agaricomycotina</taxon>
        <taxon>Agaricomycetes</taxon>
        <taxon>Polyporales</taxon>
        <taxon>Polyporaceae</taxon>
        <taxon>Dichomitus</taxon>
    </lineage>
</organism>
<dbReference type="SUPFAM" id="SSF52540">
    <property type="entry name" value="P-loop containing nucleoside triphosphate hydrolases"/>
    <property type="match status" value="1"/>
</dbReference>
<dbReference type="OrthoDB" id="2804455at2759"/>
<feature type="compositionally biased region" description="Low complexity" evidence="1">
    <location>
        <begin position="319"/>
        <end position="330"/>
    </location>
</feature>
<dbReference type="Proteomes" id="UP000292957">
    <property type="component" value="Unassembled WGS sequence"/>
</dbReference>
<dbReference type="AlphaFoldDB" id="A0A4Q9MW04"/>
<evidence type="ECO:0000313" key="4">
    <source>
        <dbReference type="EMBL" id="TBU32139.1"/>
    </source>
</evidence>
<sequence length="828" mass="92446">MVIALCGVETGAGKSSLINALLGDNIVRTSGMSAVVTEVRYSTDNQIKADIEYLTKTQWYNEVEHLLQDVKDNPDGRVKHRWDLVEEAAVAWDKISAVYPSVNEDILSDITVEQLSQQNIFVPLFLGKTVHIVTESSATEMFTSEVSQYIDPSNGLKTASYWPLVRKITIHCPAPVLSTGAVLVDLPGVADSNAARCKVARDYLKRADRVFVASSITRAVSSKVARDLCGVAFRTQLTLGIYSPEVITFIATKCDDVSPQEILREPALKRKLEECDELKKIDHDIAKHKQNLQSWAQAAKSMTCASVLEQPQRGPNVLTRSRSTTAESASIGMKRPTDNYGKDSLGKRQKISAPLGVSPASGQHTIIESDFNELESLYDKAQFMVGHVQKALSRSMMEKDRLLAKYRSDWSKMTLQEDFRTGLPQFEDLTEEPADCDLDMKLPVFTCASRDLMRIINKAEDDRGPSCFVEEEDTEIPALSRWILQLTVPAREKAADELFEGLERLITSALAFIEGIPGVTAEDRNALRNRWKSKETHPRWPHVLKPTSRELRLGRYASRQTSVIYRLIKSFETVSDGVVEGLNKSLVSTLKQKCDDSAKLAANAVVKVSDDFASSTYWSTYRATLRRKGHFRRDLNVELTTAFTLQLASSWTRTFSSQHMESLKERAISTIRVLLDELISSVPDYLQRCSRKLRATALSDAHRNMRKVTDTVKQTLEGRQKRISRLLAPFIQGHLSDGYEQAAWITGAGSVARQKVRAASTSFLCDALIGICPIVPPLTPLKQVFHDFLKRNRHTMFQDAAVALQNHLKGAVEAVGERLDEALEGVAR</sequence>
<feature type="domain" description="Dynamin N-terminal" evidence="2">
    <location>
        <begin position="4"/>
        <end position="227"/>
    </location>
</feature>
<reference evidence="4" key="1">
    <citation type="submission" date="2019-01" db="EMBL/GenBank/DDBJ databases">
        <title>Draft genome sequences of three monokaryotic isolates of the white-rot basidiomycete fungus Dichomitus squalens.</title>
        <authorList>
            <consortium name="DOE Joint Genome Institute"/>
            <person name="Lopez S.C."/>
            <person name="Andreopoulos B."/>
            <person name="Pangilinan J."/>
            <person name="Lipzen A."/>
            <person name="Riley R."/>
            <person name="Ahrendt S."/>
            <person name="Ng V."/>
            <person name="Barry K."/>
            <person name="Daum C."/>
            <person name="Grigoriev I.V."/>
            <person name="Hilden K.S."/>
            <person name="Makela M.R."/>
            <person name="de Vries R.P."/>
        </authorList>
    </citation>
    <scope>NUCLEOTIDE SEQUENCE [LARGE SCALE GENOMIC DNA]</scope>
    <source>
        <strain evidence="4">OM18370.1</strain>
    </source>
</reference>
<evidence type="ECO:0000259" key="2">
    <source>
        <dbReference type="Pfam" id="PF00350"/>
    </source>
</evidence>
<evidence type="ECO:0000259" key="3">
    <source>
        <dbReference type="Pfam" id="PF24564"/>
    </source>
</evidence>